<evidence type="ECO:0000256" key="2">
    <source>
        <dbReference type="ARBA" id="ARBA00022500"/>
    </source>
</evidence>
<evidence type="ECO:0000256" key="6">
    <source>
        <dbReference type="SAM" id="Coils"/>
    </source>
</evidence>
<dbReference type="AlphaFoldDB" id="A0A4R3N0F2"/>
<keyword evidence="2" id="KW-0145">Chemotaxis</keyword>
<dbReference type="InterPro" id="IPR051310">
    <property type="entry name" value="MCP_chemotaxis"/>
</dbReference>
<dbReference type="Proteomes" id="UP000295717">
    <property type="component" value="Unassembled WGS sequence"/>
</dbReference>
<keyword evidence="12" id="KW-1185">Reference proteome</keyword>
<dbReference type="PANTHER" id="PTHR43531">
    <property type="entry name" value="PROTEIN ICFG"/>
    <property type="match status" value="1"/>
</dbReference>
<keyword evidence="8" id="KW-1133">Transmembrane helix</keyword>
<feature type="transmembrane region" description="Helical" evidence="8">
    <location>
        <begin position="15"/>
        <end position="32"/>
    </location>
</feature>
<evidence type="ECO:0000256" key="4">
    <source>
        <dbReference type="ARBA" id="ARBA00029447"/>
    </source>
</evidence>
<evidence type="ECO:0000256" key="8">
    <source>
        <dbReference type="SAM" id="Phobius"/>
    </source>
</evidence>
<dbReference type="CDD" id="cd17527">
    <property type="entry name" value="HAMP_II"/>
    <property type="match status" value="1"/>
</dbReference>
<dbReference type="SUPFAM" id="SSF58104">
    <property type="entry name" value="Methyl-accepting chemotaxis protein (MCP) signaling domain"/>
    <property type="match status" value="1"/>
</dbReference>
<comment type="caution">
    <text evidence="11">The sequence shown here is derived from an EMBL/GenBank/DDBJ whole genome shotgun (WGS) entry which is preliminary data.</text>
</comment>
<keyword evidence="8" id="KW-0472">Membrane</keyword>
<dbReference type="Pfam" id="PF00015">
    <property type="entry name" value="MCPsignal"/>
    <property type="match status" value="1"/>
</dbReference>
<dbReference type="GO" id="GO:0005886">
    <property type="term" value="C:plasma membrane"/>
    <property type="evidence" value="ECO:0007669"/>
    <property type="project" value="TreeGrafter"/>
</dbReference>
<dbReference type="SMART" id="SM00283">
    <property type="entry name" value="MA"/>
    <property type="match status" value="1"/>
</dbReference>
<feature type="domain" description="Methyl-accepting transducer" evidence="9">
    <location>
        <begin position="455"/>
        <end position="670"/>
    </location>
</feature>
<evidence type="ECO:0000313" key="11">
    <source>
        <dbReference type="EMBL" id="TCT20079.1"/>
    </source>
</evidence>
<evidence type="ECO:0000256" key="5">
    <source>
        <dbReference type="PROSITE-ProRule" id="PRU00284"/>
    </source>
</evidence>
<evidence type="ECO:0000313" key="12">
    <source>
        <dbReference type="Proteomes" id="UP000295717"/>
    </source>
</evidence>
<protein>
    <submittedName>
        <fullName evidence="11">Methyl-accepting chemotaxis protein</fullName>
    </submittedName>
</protein>
<dbReference type="SMART" id="SM00304">
    <property type="entry name" value="HAMP"/>
    <property type="match status" value="2"/>
</dbReference>
<proteinExistence type="inferred from homology"/>
<feature type="transmembrane region" description="Helical" evidence="8">
    <location>
        <begin position="193"/>
        <end position="212"/>
    </location>
</feature>
<reference evidence="11 12" key="1">
    <citation type="submission" date="2019-03" db="EMBL/GenBank/DDBJ databases">
        <title>Genomic Encyclopedia of Type Strains, Phase IV (KMG-IV): sequencing the most valuable type-strain genomes for metagenomic binning, comparative biology and taxonomic classification.</title>
        <authorList>
            <person name="Goeker M."/>
        </authorList>
    </citation>
    <scope>NUCLEOTIDE SEQUENCE [LARGE SCALE GENOMIC DNA]</scope>
    <source>
        <strain evidence="11 12">DSM 13587</strain>
    </source>
</reference>
<keyword evidence="8" id="KW-0812">Transmembrane</keyword>
<dbReference type="RefSeq" id="WP_132977494.1">
    <property type="nucleotide sequence ID" value="NZ_SMAO01000006.1"/>
</dbReference>
<feature type="region of interest" description="Disordered" evidence="7">
    <location>
        <begin position="707"/>
        <end position="731"/>
    </location>
</feature>
<dbReference type="EMBL" id="SMAO01000006">
    <property type="protein sequence ID" value="TCT20079.1"/>
    <property type="molecule type" value="Genomic_DNA"/>
</dbReference>
<dbReference type="Pfam" id="PF18575">
    <property type="entry name" value="HAMP_N3"/>
    <property type="match status" value="1"/>
</dbReference>
<dbReference type="Pfam" id="PF18947">
    <property type="entry name" value="HAMP_2"/>
    <property type="match status" value="1"/>
</dbReference>
<feature type="domain" description="HAMP" evidence="10">
    <location>
        <begin position="398"/>
        <end position="450"/>
    </location>
</feature>
<comment type="similarity">
    <text evidence="4">Belongs to the methyl-accepting chemotaxis (MCP) protein family.</text>
</comment>
<evidence type="ECO:0000259" key="10">
    <source>
        <dbReference type="PROSITE" id="PS50885"/>
    </source>
</evidence>
<dbReference type="InterPro" id="IPR004089">
    <property type="entry name" value="MCPsignal_dom"/>
</dbReference>
<accession>A0A4R3N0F2</accession>
<dbReference type="CDD" id="cd19411">
    <property type="entry name" value="MCP2201-like_sensor"/>
    <property type="match status" value="1"/>
</dbReference>
<dbReference type="Gene3D" id="1.20.120.1530">
    <property type="match status" value="2"/>
</dbReference>
<comment type="subcellular location">
    <subcellularLocation>
        <location evidence="1">Membrane</location>
    </subcellularLocation>
</comment>
<feature type="region of interest" description="Disordered" evidence="7">
    <location>
        <begin position="470"/>
        <end position="505"/>
    </location>
</feature>
<dbReference type="InterPro" id="IPR047347">
    <property type="entry name" value="YvaQ-like_sensor"/>
</dbReference>
<evidence type="ECO:0000256" key="1">
    <source>
        <dbReference type="ARBA" id="ARBA00004370"/>
    </source>
</evidence>
<evidence type="ECO:0000256" key="3">
    <source>
        <dbReference type="ARBA" id="ARBA00023224"/>
    </source>
</evidence>
<dbReference type="Pfam" id="PF12729">
    <property type="entry name" value="4HB_MCP_1"/>
    <property type="match status" value="1"/>
</dbReference>
<keyword evidence="6" id="KW-0175">Coiled coil</keyword>
<dbReference type="GO" id="GO:0004888">
    <property type="term" value="F:transmembrane signaling receptor activity"/>
    <property type="evidence" value="ECO:0007669"/>
    <property type="project" value="TreeGrafter"/>
</dbReference>
<dbReference type="InterPro" id="IPR041395">
    <property type="entry name" value="McpB_HAMP_3rd"/>
</dbReference>
<organism evidence="11 12">
    <name type="scientific">Thiobaca trueperi</name>
    <dbReference type="NCBI Taxonomy" id="127458"/>
    <lineage>
        <taxon>Bacteria</taxon>
        <taxon>Pseudomonadati</taxon>
        <taxon>Pseudomonadota</taxon>
        <taxon>Gammaproteobacteria</taxon>
        <taxon>Chromatiales</taxon>
        <taxon>Chromatiaceae</taxon>
        <taxon>Thiobaca</taxon>
    </lineage>
</organism>
<dbReference type="Gene3D" id="1.10.287.950">
    <property type="entry name" value="Methyl-accepting chemotaxis protein"/>
    <property type="match status" value="1"/>
</dbReference>
<dbReference type="PROSITE" id="PS50111">
    <property type="entry name" value="CHEMOTAXIS_TRANSDUC_2"/>
    <property type="match status" value="1"/>
</dbReference>
<dbReference type="InterPro" id="IPR003660">
    <property type="entry name" value="HAMP_dom"/>
</dbReference>
<dbReference type="PANTHER" id="PTHR43531:SF11">
    <property type="entry name" value="METHYL-ACCEPTING CHEMOTAXIS PROTEIN 3"/>
    <property type="match status" value="1"/>
</dbReference>
<dbReference type="CDD" id="cd17528">
    <property type="entry name" value="HAMP_III"/>
    <property type="match status" value="1"/>
</dbReference>
<keyword evidence="3 5" id="KW-0807">Transducer</keyword>
<gene>
    <name evidence="11" type="ORF">EDC35_1063</name>
</gene>
<dbReference type="GO" id="GO:0006935">
    <property type="term" value="P:chemotaxis"/>
    <property type="evidence" value="ECO:0007669"/>
    <property type="project" value="UniProtKB-KW"/>
</dbReference>
<feature type="coiled-coil region" evidence="6">
    <location>
        <begin position="641"/>
        <end position="679"/>
    </location>
</feature>
<evidence type="ECO:0000259" key="9">
    <source>
        <dbReference type="PROSITE" id="PS50111"/>
    </source>
</evidence>
<name>A0A4R3N0F2_9GAMM</name>
<dbReference type="GO" id="GO:0007165">
    <property type="term" value="P:signal transduction"/>
    <property type="evidence" value="ECO:0007669"/>
    <property type="project" value="UniProtKB-KW"/>
</dbReference>
<dbReference type="FunFam" id="1.10.287.950:FF:000001">
    <property type="entry name" value="Methyl-accepting chemotaxis sensory transducer"/>
    <property type="match status" value="1"/>
</dbReference>
<dbReference type="PROSITE" id="PS50885">
    <property type="entry name" value="HAMP"/>
    <property type="match status" value="1"/>
</dbReference>
<feature type="coiled-coil region" evidence="6">
    <location>
        <begin position="424"/>
        <end position="455"/>
    </location>
</feature>
<dbReference type="OrthoDB" id="5751409at2"/>
<dbReference type="CDD" id="cd11386">
    <property type="entry name" value="MCP_signal"/>
    <property type="match status" value="1"/>
</dbReference>
<evidence type="ECO:0000256" key="7">
    <source>
        <dbReference type="SAM" id="MobiDB-lite"/>
    </source>
</evidence>
<sequence length="731" mass="78197">MKVTLSSKMTVARKMGLLVGAALLGIGLLAFFNHQQMGKVFEAANYSTVNSVPSLVALDDLRAHFSTLRIRVLRHIINTDPAKMEAVEQTIAESRAKTEEAIRAYEAMISDEADGALLRQDQELFAKYLASLEPLLVQSRANNTERALELMEENSRIARDLGAKLDEHFAYNVDLANKAADLALKTRRDAANLALIILALTLVTVTFIGVAITRNLLQQLGGEPDFAAEVANKIAVGDLSSRIDLKSGDSSSLMAAMKTMSATIQQIIKEMSHMSAEHDRGDIDVRINEERFKGDFQVMAAGVNGMVFGHIAVKKKAMACIKEFGEGNMDAELEPFPGKKAFINETIEQVRGNIKALIADTRTLSDGALKGQLDIRADASRHRGDFRLIIEGINGMLDAVVSPLNEVIRILTLMEDGQLSETIKTSYQGQLEELRNTLNNTVEKLAQTMRDVRATANDLTSAADQVSMTAQTLSQGATEQAASVEETSASMEQMSASVAQNTENASVTDGMAAKAAKEAAEGGVAVRETVTAMKQIAQKIGIIDDIAYQTNLLALNAAIEAARAGEHGKGFAVVAAEVRKLAERSQVAAQEIGEVAGSSVELAEKAGRLLDAIVPAIAKTSDLVQEIAAASSEQSTGVNQINSAMDQLNQTTQQNASASEELAATAEEMSGQAEQLQQMMSFFKIGGASAPARLAASPARPPIGNARILVSPTGRKPSVGRPLPDSEFVSF</sequence>
<dbReference type="InterPro" id="IPR024478">
    <property type="entry name" value="HlyB_4HB_MCP"/>
</dbReference>